<dbReference type="EMBL" id="BAAAUV010000017">
    <property type="protein sequence ID" value="GAA3227682.1"/>
    <property type="molecule type" value="Genomic_DNA"/>
</dbReference>
<dbReference type="InterPro" id="IPR017441">
    <property type="entry name" value="Protein_kinase_ATP_BS"/>
</dbReference>
<feature type="domain" description="Protein kinase" evidence="9">
    <location>
        <begin position="16"/>
        <end position="270"/>
    </location>
</feature>
<dbReference type="InterPro" id="IPR008271">
    <property type="entry name" value="Ser/Thr_kinase_AS"/>
</dbReference>
<dbReference type="RefSeq" id="WP_344834218.1">
    <property type="nucleotide sequence ID" value="NZ_BAAAUV010000017.1"/>
</dbReference>
<dbReference type="SMART" id="SM00220">
    <property type="entry name" value="S_TKc"/>
    <property type="match status" value="1"/>
</dbReference>
<dbReference type="PROSITE" id="PS00107">
    <property type="entry name" value="PROTEIN_KINASE_ATP"/>
    <property type="match status" value="1"/>
</dbReference>
<keyword evidence="2" id="KW-0723">Serine/threonine-protein kinase</keyword>
<evidence type="ECO:0000313" key="11">
    <source>
        <dbReference type="Proteomes" id="UP001501237"/>
    </source>
</evidence>
<dbReference type="Gene3D" id="1.10.510.10">
    <property type="entry name" value="Transferase(Phosphotransferase) domain 1"/>
    <property type="match status" value="1"/>
</dbReference>
<keyword evidence="6 7" id="KW-0067">ATP-binding</keyword>
<evidence type="ECO:0000256" key="8">
    <source>
        <dbReference type="SAM" id="MobiDB-lite"/>
    </source>
</evidence>
<evidence type="ECO:0000256" key="7">
    <source>
        <dbReference type="PROSITE-ProRule" id="PRU10141"/>
    </source>
</evidence>
<evidence type="ECO:0000256" key="4">
    <source>
        <dbReference type="ARBA" id="ARBA00022741"/>
    </source>
</evidence>
<keyword evidence="3" id="KW-0808">Transferase</keyword>
<proteinExistence type="predicted"/>
<gene>
    <name evidence="10" type="ORF">GCM10010468_56650</name>
</gene>
<dbReference type="CDD" id="cd14014">
    <property type="entry name" value="STKc_PknB_like"/>
    <property type="match status" value="1"/>
</dbReference>
<keyword evidence="4 7" id="KW-0547">Nucleotide-binding</keyword>
<protein>
    <recommendedName>
        <fullName evidence="1">non-specific serine/threonine protein kinase</fullName>
        <ecNumber evidence="1">2.7.11.1</ecNumber>
    </recommendedName>
</protein>
<sequence>MPEGPDVTAHRLVERYQLLSVLGSGGMGTVWRARDETLGREVAIKELTLSPELDAGGRAEACARAVREAQAAAQLRHPGIVVVHDAFIDDDRPWIVMQLLQGQTLDVVLKSQGPISVPFAAEIGLQVVKALIAAHTVGILHRDIKPGNIFLTADGRAVLTDFGIATVEGQATITRSGMLVGSPGHIAPERLRGESGGPQSDLWSLAATLYRAVEGISAYPGDDHIVVLTKVLTQDPRPPSAAGELAPLLLHMLAKDPRVRPDPVIVEGVLARVAQGGASGVIPLPPAPPAAAAPEGRTTVDVNWRPPRKPSRLLAPALAGGVLLLALAAVAVVVTDGEPETKPPAVAKSSAPVTSAPATASAAPAGKFTGPIDFCTVMTSAQARQIIKNFKGEGKASGSQEPSCAWDAPGAGVEIGLQGGSLDDDPYAMTPEDAHDRFHSRFQSALKGSDKVIWHYGDIGGESITSGIETKAEQLTGIGDEAYVTDTLGRLDAQKTEVVFRVSNVVIEVTHADVSRKTGGKQIRANAIQFARWAAENLKARS</sequence>
<evidence type="ECO:0000256" key="1">
    <source>
        <dbReference type="ARBA" id="ARBA00012513"/>
    </source>
</evidence>
<feature type="region of interest" description="Disordered" evidence="8">
    <location>
        <begin position="285"/>
        <end position="304"/>
    </location>
</feature>
<evidence type="ECO:0000259" key="9">
    <source>
        <dbReference type="PROSITE" id="PS50011"/>
    </source>
</evidence>
<evidence type="ECO:0000313" key="10">
    <source>
        <dbReference type="EMBL" id="GAA3227682.1"/>
    </source>
</evidence>
<dbReference type="SUPFAM" id="SSF56112">
    <property type="entry name" value="Protein kinase-like (PK-like)"/>
    <property type="match status" value="1"/>
</dbReference>
<evidence type="ECO:0000256" key="3">
    <source>
        <dbReference type="ARBA" id="ARBA00022679"/>
    </source>
</evidence>
<name>A0ABP6QH81_9ACTN</name>
<dbReference type="InterPro" id="IPR000719">
    <property type="entry name" value="Prot_kinase_dom"/>
</dbReference>
<keyword evidence="11" id="KW-1185">Reference proteome</keyword>
<dbReference type="Pfam" id="PF00069">
    <property type="entry name" value="Pkinase"/>
    <property type="match status" value="1"/>
</dbReference>
<dbReference type="InterPro" id="IPR011009">
    <property type="entry name" value="Kinase-like_dom_sf"/>
</dbReference>
<dbReference type="PROSITE" id="PS50011">
    <property type="entry name" value="PROTEIN_KINASE_DOM"/>
    <property type="match status" value="1"/>
</dbReference>
<comment type="caution">
    <text evidence="10">The sequence shown here is derived from an EMBL/GenBank/DDBJ whole genome shotgun (WGS) entry which is preliminary data.</text>
</comment>
<keyword evidence="5" id="KW-0418">Kinase</keyword>
<reference evidence="11" key="1">
    <citation type="journal article" date="2019" name="Int. J. Syst. Evol. Microbiol.">
        <title>The Global Catalogue of Microorganisms (GCM) 10K type strain sequencing project: providing services to taxonomists for standard genome sequencing and annotation.</title>
        <authorList>
            <consortium name="The Broad Institute Genomics Platform"/>
            <consortium name="The Broad Institute Genome Sequencing Center for Infectious Disease"/>
            <person name="Wu L."/>
            <person name="Ma J."/>
        </authorList>
    </citation>
    <scope>NUCLEOTIDE SEQUENCE [LARGE SCALE GENOMIC DNA]</scope>
    <source>
        <strain evidence="11">JCM 9377</strain>
    </source>
</reference>
<feature type="binding site" evidence="7">
    <location>
        <position position="45"/>
    </location>
    <ligand>
        <name>ATP</name>
        <dbReference type="ChEBI" id="CHEBI:30616"/>
    </ligand>
</feature>
<dbReference type="PANTHER" id="PTHR43289">
    <property type="entry name" value="MITOGEN-ACTIVATED PROTEIN KINASE KINASE KINASE 20-RELATED"/>
    <property type="match status" value="1"/>
</dbReference>
<dbReference type="Proteomes" id="UP001501237">
    <property type="component" value="Unassembled WGS sequence"/>
</dbReference>
<accession>A0ABP6QH81</accession>
<dbReference type="EC" id="2.7.11.1" evidence="1"/>
<organism evidence="10 11">
    <name type="scientific">Actinocorallia longicatena</name>
    <dbReference type="NCBI Taxonomy" id="111803"/>
    <lineage>
        <taxon>Bacteria</taxon>
        <taxon>Bacillati</taxon>
        <taxon>Actinomycetota</taxon>
        <taxon>Actinomycetes</taxon>
        <taxon>Streptosporangiales</taxon>
        <taxon>Thermomonosporaceae</taxon>
        <taxon>Actinocorallia</taxon>
    </lineage>
</organism>
<evidence type="ECO:0000256" key="6">
    <source>
        <dbReference type="ARBA" id="ARBA00022840"/>
    </source>
</evidence>
<evidence type="ECO:0000256" key="5">
    <source>
        <dbReference type="ARBA" id="ARBA00022777"/>
    </source>
</evidence>
<dbReference type="PROSITE" id="PS00108">
    <property type="entry name" value="PROTEIN_KINASE_ST"/>
    <property type="match status" value="1"/>
</dbReference>
<dbReference type="PANTHER" id="PTHR43289:SF6">
    <property type="entry name" value="SERINE_THREONINE-PROTEIN KINASE NEKL-3"/>
    <property type="match status" value="1"/>
</dbReference>
<dbReference type="Gene3D" id="3.30.200.20">
    <property type="entry name" value="Phosphorylase Kinase, domain 1"/>
    <property type="match status" value="1"/>
</dbReference>
<evidence type="ECO:0000256" key="2">
    <source>
        <dbReference type="ARBA" id="ARBA00022527"/>
    </source>
</evidence>